<dbReference type="Proteomes" id="UP000663866">
    <property type="component" value="Unassembled WGS sequence"/>
</dbReference>
<evidence type="ECO:0000313" key="1">
    <source>
        <dbReference type="EMBL" id="CAF4219727.1"/>
    </source>
</evidence>
<sequence length="84" mass="9818">MMFQKLTPECNDNDKNKLNDNYNEKSQYIQHIKNTLELLNEQNHLIITQQKSLQNSIDQQGQILTKAIDDVYADFDSSQSLDNE</sequence>
<gene>
    <name evidence="1" type="ORF">BYL167_LOCUS24332</name>
    <name evidence="2" type="ORF">OVN521_LOCUS46123</name>
</gene>
<reference evidence="2" key="1">
    <citation type="submission" date="2021-02" db="EMBL/GenBank/DDBJ databases">
        <authorList>
            <person name="Nowell W R."/>
        </authorList>
    </citation>
    <scope>NUCLEOTIDE SEQUENCE</scope>
</reference>
<keyword evidence="3" id="KW-1185">Reference proteome</keyword>
<dbReference type="EMBL" id="CAJOBH010020723">
    <property type="protein sequence ID" value="CAF4219727.1"/>
    <property type="molecule type" value="Genomic_DNA"/>
</dbReference>
<dbReference type="EMBL" id="CAJOBG010079873">
    <property type="protein sequence ID" value="CAF4627682.1"/>
    <property type="molecule type" value="Genomic_DNA"/>
</dbReference>
<comment type="caution">
    <text evidence="2">The sequence shown here is derived from an EMBL/GenBank/DDBJ whole genome shotgun (WGS) entry which is preliminary data.</text>
</comment>
<evidence type="ECO:0000313" key="3">
    <source>
        <dbReference type="Proteomes" id="UP000663866"/>
    </source>
</evidence>
<dbReference type="Proteomes" id="UP000681967">
    <property type="component" value="Unassembled WGS sequence"/>
</dbReference>
<name>A0A821DYS2_9BILA</name>
<accession>A0A821DYS2</accession>
<dbReference type="AlphaFoldDB" id="A0A821DYS2"/>
<organism evidence="2 3">
    <name type="scientific">Rotaria magnacalcarata</name>
    <dbReference type="NCBI Taxonomy" id="392030"/>
    <lineage>
        <taxon>Eukaryota</taxon>
        <taxon>Metazoa</taxon>
        <taxon>Spiralia</taxon>
        <taxon>Gnathifera</taxon>
        <taxon>Rotifera</taxon>
        <taxon>Eurotatoria</taxon>
        <taxon>Bdelloidea</taxon>
        <taxon>Philodinida</taxon>
        <taxon>Philodinidae</taxon>
        <taxon>Rotaria</taxon>
    </lineage>
</organism>
<evidence type="ECO:0000313" key="2">
    <source>
        <dbReference type="EMBL" id="CAF4627682.1"/>
    </source>
</evidence>
<protein>
    <submittedName>
        <fullName evidence="2">Uncharacterized protein</fullName>
    </submittedName>
</protein>
<proteinExistence type="predicted"/>